<accession>A0AAJ2GT29</accession>
<gene>
    <name evidence="2" type="ORF">RJJ65_05355</name>
</gene>
<organism evidence="2 3">
    <name type="scientific">Rhizobium hidalgonense</name>
    <dbReference type="NCBI Taxonomy" id="1538159"/>
    <lineage>
        <taxon>Bacteria</taxon>
        <taxon>Pseudomonadati</taxon>
        <taxon>Pseudomonadota</taxon>
        <taxon>Alphaproteobacteria</taxon>
        <taxon>Hyphomicrobiales</taxon>
        <taxon>Rhizobiaceae</taxon>
        <taxon>Rhizobium/Agrobacterium group</taxon>
        <taxon>Rhizobium</taxon>
    </lineage>
</organism>
<dbReference type="RefSeq" id="WP_310855376.1">
    <property type="nucleotide sequence ID" value="NZ_JAVLSE010000002.1"/>
</dbReference>
<evidence type="ECO:0000313" key="2">
    <source>
        <dbReference type="EMBL" id="MDR9772093.1"/>
    </source>
</evidence>
<name>A0AAJ2GT29_9HYPH</name>
<dbReference type="EMBL" id="JAVLSF010000002">
    <property type="protein sequence ID" value="MDR9772093.1"/>
    <property type="molecule type" value="Genomic_DNA"/>
</dbReference>
<reference evidence="2" key="1">
    <citation type="submission" date="2023-04" db="EMBL/GenBank/DDBJ databases">
        <title>Genomic characterization of faba bean (Vicia faba) microsymbionts in Mexican soils.</title>
        <authorList>
            <person name="Rivera Orduna F.N."/>
            <person name="Guevara-Luna J."/>
            <person name="Yan J."/>
            <person name="Arroyo-Herrera I."/>
            <person name="Li Y."/>
            <person name="Vasquez-Murrieta M.S."/>
            <person name="Wang E.T."/>
        </authorList>
    </citation>
    <scope>NUCLEOTIDE SEQUENCE</scope>
    <source>
        <strain evidence="2">CH26</strain>
    </source>
</reference>
<comment type="caution">
    <text evidence="2">The sequence shown here is derived from an EMBL/GenBank/DDBJ whole genome shotgun (WGS) entry which is preliminary data.</text>
</comment>
<dbReference type="InterPro" id="IPR009492">
    <property type="entry name" value="TniQ"/>
</dbReference>
<feature type="domain" description="TniQ" evidence="1">
    <location>
        <begin position="9"/>
        <end position="131"/>
    </location>
</feature>
<dbReference type="Pfam" id="PF06527">
    <property type="entry name" value="TniQ"/>
    <property type="match status" value="1"/>
</dbReference>
<evidence type="ECO:0000313" key="3">
    <source>
        <dbReference type="Proteomes" id="UP001268610"/>
    </source>
</evidence>
<evidence type="ECO:0000259" key="1">
    <source>
        <dbReference type="Pfam" id="PF06527"/>
    </source>
</evidence>
<dbReference type="Proteomes" id="UP001268610">
    <property type="component" value="Unassembled WGS sequence"/>
</dbReference>
<dbReference type="AlphaFoldDB" id="A0AAJ2GT29"/>
<protein>
    <submittedName>
        <fullName evidence="2">TniQ family protein</fullName>
    </submittedName>
</protein>
<sequence length="299" mass="34667">MTGRPFTFWRVLPLPGEAASSYFSRLVMDECAHLPELYASEIGINAIFRSEEVLERIFRLPISERDKERLRYWTPVEKHGRIHLAGQVFGRNQFRWARRLHCRRCVAETPYHRVWWHLECFRACPIHKCALEPLAYDRKKAGRWWPRFENVVHERAVHVELGDAADTFEAFIVRSLLDASCAASPSELSDFIECAPFVGRLLGNHRNPSIPPSSNKDWEVGYHALRGGLLPFEDQVRSWLRANAPQSHAYLIRDLIGWAAEYLADEEDLFDPEIDDLPNPMHVKISAIVRAECRRVLGR</sequence>
<proteinExistence type="predicted"/>